<gene>
    <name evidence="8" type="ORF">KIW84_056141</name>
</gene>
<feature type="transmembrane region" description="Helical" evidence="7">
    <location>
        <begin position="539"/>
        <end position="563"/>
    </location>
</feature>
<feature type="transmembrane region" description="Helical" evidence="7">
    <location>
        <begin position="452"/>
        <end position="473"/>
    </location>
</feature>
<feature type="transmembrane region" description="Helical" evidence="7">
    <location>
        <begin position="583"/>
        <end position="602"/>
    </location>
</feature>
<dbReference type="PROSITE" id="PS01022">
    <property type="entry name" value="PTR2_1"/>
    <property type="match status" value="1"/>
</dbReference>
<protein>
    <submittedName>
        <fullName evidence="8">Uncharacterized protein</fullName>
    </submittedName>
</protein>
<accession>A0A9D4X298</accession>
<organism evidence="8 9">
    <name type="scientific">Pisum sativum</name>
    <name type="common">Garden pea</name>
    <name type="synonym">Lathyrus oleraceus</name>
    <dbReference type="NCBI Taxonomy" id="3888"/>
    <lineage>
        <taxon>Eukaryota</taxon>
        <taxon>Viridiplantae</taxon>
        <taxon>Streptophyta</taxon>
        <taxon>Embryophyta</taxon>
        <taxon>Tracheophyta</taxon>
        <taxon>Spermatophyta</taxon>
        <taxon>Magnoliopsida</taxon>
        <taxon>eudicotyledons</taxon>
        <taxon>Gunneridae</taxon>
        <taxon>Pentapetalae</taxon>
        <taxon>rosids</taxon>
        <taxon>fabids</taxon>
        <taxon>Fabales</taxon>
        <taxon>Fabaceae</taxon>
        <taxon>Papilionoideae</taxon>
        <taxon>50 kb inversion clade</taxon>
        <taxon>NPAAA clade</taxon>
        <taxon>Hologalegina</taxon>
        <taxon>IRL clade</taxon>
        <taxon>Fabeae</taxon>
        <taxon>Lathyrus</taxon>
    </lineage>
</organism>
<evidence type="ECO:0000256" key="2">
    <source>
        <dbReference type="ARBA" id="ARBA00005982"/>
    </source>
</evidence>
<proteinExistence type="inferred from homology"/>
<dbReference type="InterPro" id="IPR018456">
    <property type="entry name" value="PTR2_symporter_CS"/>
</dbReference>
<keyword evidence="9" id="KW-1185">Reference proteome</keyword>
<name>A0A9D4X298_PEA</name>
<sequence>MESKEIDLPNEVIDFQPVTKPPGAAGSQNSGPEIDFLGGNLNFQPINDPGQQPFATEDGETSRRPTRQRGMPQRLRDCEVFRDSEINHDVMEAAEQFANIGLSTNLILYLNKALNEPLTEAAKNRNTWVGVSSIFPLLGGFIADSYLGRFNTIFIASLIYLLGMIILTISVSILKNKKLFFVALYILSVGDGGHKPCVQTFAADQFAEDTEEEKDAKRSFFNWWYMSIVIGSVFAVFVIGYLMENVSWTVGLVVLASMLAVALSIFLLGMKRYTKERPTGSPITSIARVFVAASRKWRVKNTPGRDNYCYGDDHDSLHTSQSSTAIQTLAHTDQFKFLDKAMIIDEQDTSRKDINPWRLCSMTQVEEVKLVIRLIPIWLTCLMFTVVQSQLGTFFVKQTSTLDRSTVQHFLIPPSALQGLVGIVILFAVPIYDKVFVPFARKITGHHSGITVLQRIGVGLFLSVFTMIIAALVETKRVDIAKNHNLLDNTHGKEITIPMSIWWMLPQYAICGVSDAFTIVGLQELFYDQMPDTMRSLGAAAYLSIVGVGSFVSNGIINLVVIVTSKSGEKWLGSDLNRAHLNYFYGVLAMLSALNLCVYVWIAKGFVYKKKHVVETITV</sequence>
<comment type="caution">
    <text evidence="8">The sequence shown here is derived from an EMBL/GenBank/DDBJ whole genome shotgun (WGS) entry which is preliminary data.</text>
</comment>
<evidence type="ECO:0000256" key="3">
    <source>
        <dbReference type="ARBA" id="ARBA00022692"/>
    </source>
</evidence>
<dbReference type="Gramene" id="Psat05G0614100-T1">
    <property type="protein sequence ID" value="KAI5410881.1"/>
    <property type="gene ID" value="KIW84_056141"/>
</dbReference>
<keyword evidence="4 7" id="KW-1133">Transmembrane helix</keyword>
<keyword evidence="3 7" id="KW-0812">Transmembrane</keyword>
<evidence type="ECO:0000256" key="1">
    <source>
        <dbReference type="ARBA" id="ARBA00004141"/>
    </source>
</evidence>
<dbReference type="AlphaFoldDB" id="A0A9D4X298"/>
<dbReference type="GO" id="GO:0016020">
    <property type="term" value="C:membrane"/>
    <property type="evidence" value="ECO:0007669"/>
    <property type="project" value="UniProtKB-SubCell"/>
</dbReference>
<evidence type="ECO:0000256" key="7">
    <source>
        <dbReference type="SAM" id="Phobius"/>
    </source>
</evidence>
<evidence type="ECO:0000256" key="4">
    <source>
        <dbReference type="ARBA" id="ARBA00022989"/>
    </source>
</evidence>
<dbReference type="SUPFAM" id="SSF103473">
    <property type="entry name" value="MFS general substrate transporter"/>
    <property type="match status" value="1"/>
</dbReference>
<dbReference type="GO" id="GO:0006857">
    <property type="term" value="P:oligopeptide transport"/>
    <property type="evidence" value="ECO:0007669"/>
    <property type="project" value="InterPro"/>
</dbReference>
<feature type="transmembrane region" description="Helical" evidence="7">
    <location>
        <begin position="128"/>
        <end position="147"/>
    </location>
</feature>
<dbReference type="InterPro" id="IPR036259">
    <property type="entry name" value="MFS_trans_sf"/>
</dbReference>
<reference evidence="8 9" key="1">
    <citation type="journal article" date="2022" name="Nat. Genet.">
        <title>Improved pea reference genome and pan-genome highlight genomic features and evolutionary characteristics.</title>
        <authorList>
            <person name="Yang T."/>
            <person name="Liu R."/>
            <person name="Luo Y."/>
            <person name="Hu S."/>
            <person name="Wang D."/>
            <person name="Wang C."/>
            <person name="Pandey M.K."/>
            <person name="Ge S."/>
            <person name="Xu Q."/>
            <person name="Li N."/>
            <person name="Li G."/>
            <person name="Huang Y."/>
            <person name="Saxena R.K."/>
            <person name="Ji Y."/>
            <person name="Li M."/>
            <person name="Yan X."/>
            <person name="He Y."/>
            <person name="Liu Y."/>
            <person name="Wang X."/>
            <person name="Xiang C."/>
            <person name="Varshney R.K."/>
            <person name="Ding H."/>
            <person name="Gao S."/>
            <person name="Zong X."/>
        </authorList>
    </citation>
    <scope>NUCLEOTIDE SEQUENCE [LARGE SCALE GENOMIC DNA]</scope>
    <source>
        <strain evidence="8 9">cv. Zhongwan 6</strain>
    </source>
</reference>
<evidence type="ECO:0000256" key="6">
    <source>
        <dbReference type="SAM" id="MobiDB-lite"/>
    </source>
</evidence>
<feature type="transmembrane region" description="Helical" evidence="7">
    <location>
        <begin position="153"/>
        <end position="174"/>
    </location>
</feature>
<feature type="transmembrane region" description="Helical" evidence="7">
    <location>
        <begin position="411"/>
        <end position="432"/>
    </location>
</feature>
<comment type="subcellular location">
    <subcellularLocation>
        <location evidence="1">Membrane</location>
        <topology evidence="1">Multi-pass membrane protein</topology>
    </subcellularLocation>
</comment>
<dbReference type="EMBL" id="JAMSHJ010000005">
    <property type="protein sequence ID" value="KAI5410881.1"/>
    <property type="molecule type" value="Genomic_DNA"/>
</dbReference>
<dbReference type="Gene3D" id="1.20.1250.20">
    <property type="entry name" value="MFS general substrate transporter like domains"/>
    <property type="match status" value="1"/>
</dbReference>
<keyword evidence="5 7" id="KW-0472">Membrane</keyword>
<feature type="region of interest" description="Disordered" evidence="6">
    <location>
        <begin position="1"/>
        <end position="72"/>
    </location>
</feature>
<dbReference type="Proteomes" id="UP001058974">
    <property type="component" value="Chromosome 5"/>
</dbReference>
<evidence type="ECO:0000313" key="9">
    <source>
        <dbReference type="Proteomes" id="UP001058974"/>
    </source>
</evidence>
<comment type="similarity">
    <text evidence="2">Belongs to the major facilitator superfamily. Proton-dependent oligopeptide transporter (POT/PTR) (TC 2.A.17) family.</text>
</comment>
<feature type="transmembrane region" description="Helical" evidence="7">
    <location>
        <begin position="248"/>
        <end position="268"/>
    </location>
</feature>
<dbReference type="Pfam" id="PF00854">
    <property type="entry name" value="PTR2"/>
    <property type="match status" value="1"/>
</dbReference>
<evidence type="ECO:0000313" key="8">
    <source>
        <dbReference type="EMBL" id="KAI5410881.1"/>
    </source>
</evidence>
<feature type="compositionally biased region" description="Polar residues" evidence="6">
    <location>
        <begin position="41"/>
        <end position="54"/>
    </location>
</feature>
<feature type="transmembrane region" description="Helical" evidence="7">
    <location>
        <begin position="507"/>
        <end position="527"/>
    </location>
</feature>
<dbReference type="InterPro" id="IPR000109">
    <property type="entry name" value="POT_fam"/>
</dbReference>
<evidence type="ECO:0000256" key="5">
    <source>
        <dbReference type="ARBA" id="ARBA00023136"/>
    </source>
</evidence>
<feature type="transmembrane region" description="Helical" evidence="7">
    <location>
        <begin position="223"/>
        <end position="242"/>
    </location>
</feature>
<dbReference type="PANTHER" id="PTHR11654">
    <property type="entry name" value="OLIGOPEPTIDE TRANSPORTER-RELATED"/>
    <property type="match status" value="1"/>
</dbReference>
<dbReference type="GO" id="GO:0022857">
    <property type="term" value="F:transmembrane transporter activity"/>
    <property type="evidence" value="ECO:0007669"/>
    <property type="project" value="InterPro"/>
</dbReference>